<evidence type="ECO:0000313" key="1">
    <source>
        <dbReference type="EMBL" id="MXQ07437.1"/>
    </source>
</evidence>
<dbReference type="AlphaFoldDB" id="A0A7C9MQI3"/>
<dbReference type="Gene3D" id="3.40.190.10">
    <property type="entry name" value="Periplasmic binding protein-like II"/>
    <property type="match status" value="2"/>
</dbReference>
<dbReference type="EMBL" id="WUPT01000001">
    <property type="protein sequence ID" value="MXQ07437.1"/>
    <property type="molecule type" value="Genomic_DNA"/>
</dbReference>
<accession>A0A7C9MQI3</accession>
<organism evidence="1 2">
    <name type="scientific">Kangsaoukella pontilimi</name>
    <dbReference type="NCBI Taxonomy" id="2691042"/>
    <lineage>
        <taxon>Bacteria</taxon>
        <taxon>Pseudomonadati</taxon>
        <taxon>Pseudomonadota</taxon>
        <taxon>Alphaproteobacteria</taxon>
        <taxon>Rhodobacterales</taxon>
        <taxon>Paracoccaceae</taxon>
        <taxon>Kangsaoukella</taxon>
    </lineage>
</organism>
<protein>
    <submittedName>
        <fullName evidence="1">Extracellular solute-binding protein</fullName>
    </submittedName>
</protein>
<proteinExistence type="predicted"/>
<reference evidence="1 2" key="2">
    <citation type="submission" date="2020-03" db="EMBL/GenBank/DDBJ databases">
        <title>Kangsaoukella pontilimi gen. nov., sp. nov., a new member of the family Rhodobacteraceae isolated from a tidal mudflat.</title>
        <authorList>
            <person name="Kim I.S."/>
        </authorList>
    </citation>
    <scope>NUCLEOTIDE SEQUENCE [LARGE SCALE GENOMIC DNA]</scope>
    <source>
        <strain evidence="1 2">GH1-50</strain>
    </source>
</reference>
<comment type="caution">
    <text evidence="1">The sequence shown here is derived from an EMBL/GenBank/DDBJ whole genome shotgun (WGS) entry which is preliminary data.</text>
</comment>
<sequence>MPERIVLRGMTWNHSRGLDPMLATSARYAEMHPGVEIVWEKRSLQAFADRPIGEMASDYDLMVIDHPHVGEVADSGHLLALDTVGREAEMAALAAGSVGLSHPSYEFDGHQWALAIDAATPVACYRPDLMDAAPESFDSVLELAAKGQVACALIPINTLMTFFGLARNQGMAVAETPDRLMARDEAEEVLDLLLSLSSKLDPRCLTLDPIGVYEWMGRTLDAPAYSPFGYGYTNYSREGYCRFPLVFADAPGSGQNGPQGTVLGGTGIAVSSQCQHRDVAVDYAFWIAGAECQSGLFFDAGGQPGHAAAWEDPRCNAACRDFFVNTRKTLETAWLRPRYDGYMGFQDRGGDILHACLRGEAAPAETLDRLDAAYRESRA</sequence>
<reference evidence="1 2" key="1">
    <citation type="submission" date="2019-12" db="EMBL/GenBank/DDBJ databases">
        <authorList>
            <person name="Lee S.D."/>
        </authorList>
    </citation>
    <scope>NUCLEOTIDE SEQUENCE [LARGE SCALE GENOMIC DNA]</scope>
    <source>
        <strain evidence="1 2">GH1-50</strain>
    </source>
</reference>
<dbReference type="SUPFAM" id="SSF53850">
    <property type="entry name" value="Periplasmic binding protein-like II"/>
    <property type="match status" value="1"/>
</dbReference>
<evidence type="ECO:0000313" key="2">
    <source>
        <dbReference type="Proteomes" id="UP000480350"/>
    </source>
</evidence>
<name>A0A7C9MQI3_9RHOB</name>
<gene>
    <name evidence="1" type="ORF">GQ651_06210</name>
</gene>
<dbReference type="RefSeq" id="WP_160763311.1">
    <property type="nucleotide sequence ID" value="NZ_WUPT01000001.1"/>
</dbReference>
<dbReference type="PANTHER" id="PTHR43649">
    <property type="entry name" value="ARABINOSE-BINDING PROTEIN-RELATED"/>
    <property type="match status" value="1"/>
</dbReference>
<dbReference type="PANTHER" id="PTHR43649:SF12">
    <property type="entry name" value="DIACETYLCHITOBIOSE BINDING PROTEIN DASA"/>
    <property type="match status" value="1"/>
</dbReference>
<keyword evidence="2" id="KW-1185">Reference proteome</keyword>
<dbReference type="InterPro" id="IPR050490">
    <property type="entry name" value="Bact_solute-bd_prot1"/>
</dbReference>
<dbReference type="Proteomes" id="UP000480350">
    <property type="component" value="Unassembled WGS sequence"/>
</dbReference>